<dbReference type="Proteomes" id="UP000553632">
    <property type="component" value="Unassembled WGS sequence"/>
</dbReference>
<dbReference type="InterPro" id="IPR035979">
    <property type="entry name" value="RBD_domain_sf"/>
</dbReference>
<accession>A0A7J6R7V6</accession>
<name>A0A7J6R7V6_PEROL</name>
<comment type="caution">
    <text evidence="3">The sequence shown here is derived from an EMBL/GenBank/DDBJ whole genome shotgun (WGS) entry which is preliminary data.</text>
</comment>
<protein>
    <recommendedName>
        <fullName evidence="2">Mei2-like C-terminal RNA recognition motif domain-containing protein</fullName>
    </recommendedName>
</protein>
<dbReference type="InterPro" id="IPR007201">
    <property type="entry name" value="Mei2-like_Rrm_C"/>
</dbReference>
<feature type="domain" description="Mei2-like C-terminal RNA recognition motif" evidence="2">
    <location>
        <begin position="98"/>
        <end position="189"/>
    </location>
</feature>
<dbReference type="SUPFAM" id="SSF54928">
    <property type="entry name" value="RNA-binding domain, RBD"/>
    <property type="match status" value="1"/>
</dbReference>
<dbReference type="InterPro" id="IPR012677">
    <property type="entry name" value="Nucleotide-bd_a/b_plait_sf"/>
</dbReference>
<dbReference type="AlphaFoldDB" id="A0A7J6R7V6"/>
<feature type="compositionally biased region" description="Low complexity" evidence="1">
    <location>
        <begin position="46"/>
        <end position="58"/>
    </location>
</feature>
<dbReference type="CDD" id="cd12277">
    <property type="entry name" value="RRM3_MEI2_EAR1_like"/>
    <property type="match status" value="1"/>
</dbReference>
<feature type="compositionally biased region" description="Basic residues" evidence="1">
    <location>
        <begin position="59"/>
        <end position="70"/>
    </location>
</feature>
<organism evidence="3 4">
    <name type="scientific">Perkinsus olseni</name>
    <name type="common">Perkinsus atlanticus</name>
    <dbReference type="NCBI Taxonomy" id="32597"/>
    <lineage>
        <taxon>Eukaryota</taxon>
        <taxon>Sar</taxon>
        <taxon>Alveolata</taxon>
        <taxon>Perkinsozoa</taxon>
        <taxon>Perkinsea</taxon>
        <taxon>Perkinsida</taxon>
        <taxon>Perkinsidae</taxon>
        <taxon>Perkinsus</taxon>
    </lineage>
</organism>
<reference evidence="3 4" key="1">
    <citation type="submission" date="2020-04" db="EMBL/GenBank/DDBJ databases">
        <title>Perkinsus olseni comparative genomics.</title>
        <authorList>
            <person name="Bogema D.R."/>
        </authorList>
    </citation>
    <scope>NUCLEOTIDE SEQUENCE [LARGE SCALE GENOMIC DNA]</scope>
    <source>
        <strain evidence="3 4">ATCC PRA-207</strain>
    </source>
</reference>
<dbReference type="EMBL" id="JABANO010027742">
    <property type="protein sequence ID" value="KAF4716351.1"/>
    <property type="molecule type" value="Genomic_DNA"/>
</dbReference>
<evidence type="ECO:0000313" key="4">
    <source>
        <dbReference type="Proteomes" id="UP000553632"/>
    </source>
</evidence>
<evidence type="ECO:0000313" key="3">
    <source>
        <dbReference type="EMBL" id="KAF4716351.1"/>
    </source>
</evidence>
<keyword evidence="4" id="KW-1185">Reference proteome</keyword>
<proteinExistence type="predicted"/>
<gene>
    <name evidence="3" type="ORF">FOZ63_016249</name>
</gene>
<evidence type="ECO:0000256" key="1">
    <source>
        <dbReference type="SAM" id="MobiDB-lite"/>
    </source>
</evidence>
<feature type="non-terminal residue" evidence="3">
    <location>
        <position position="1"/>
    </location>
</feature>
<feature type="region of interest" description="Disordered" evidence="1">
    <location>
        <begin position="15"/>
        <end position="92"/>
    </location>
</feature>
<dbReference type="Pfam" id="PF04059">
    <property type="entry name" value="RRM_2"/>
    <property type="match status" value="1"/>
</dbReference>
<dbReference type="GO" id="GO:0003676">
    <property type="term" value="F:nucleic acid binding"/>
    <property type="evidence" value="ECO:0007669"/>
    <property type="project" value="InterPro"/>
</dbReference>
<evidence type="ECO:0000259" key="2">
    <source>
        <dbReference type="Pfam" id="PF04059"/>
    </source>
</evidence>
<sequence>MLVDVSLKMSGCERLPERSFGTPARDWGGCARHKNHPARQKQNGGASVSAEWSSVAVSSRRRPNRPRRSSRYSELDQPRHQQTPVAAEIGPTPRGRVTTWMVRNVPNRYTQGELMQEISFAGFEGKFDFFYLPIDRVSMANAGYCFINFTTAEDASEFFDFFAGRVLGRFGSRKVVEVVPAAIQGFYQNLSHYSK</sequence>
<dbReference type="Gene3D" id="3.30.70.330">
    <property type="match status" value="1"/>
</dbReference>